<evidence type="ECO:0000313" key="1">
    <source>
        <dbReference type="EMBL" id="QPT40721.1"/>
    </source>
</evidence>
<keyword evidence="4" id="KW-1185">Reference proteome</keyword>
<dbReference type="Proteomes" id="UP000594903">
    <property type="component" value="Chromosome"/>
</dbReference>
<sequence length="171" mass="17849">MKLSRKLGLAILPLAVVLAGCQTTGSTSGSAADTQAVVEAQAALQVYQASVTPVQGFRPVQISEQQTIYVSAAPVFTAADVTSHDIVADQNNNVYVALNVSEQGKVALDAVPANRGYAVAALNRASNQTEAVSFSGIRQSDNLFLFRVNSEEVASAVVNSVWPEAKQAAAQ</sequence>
<name>A0A378XCP7_9BURK</name>
<accession>A0A378XCP7</accession>
<reference evidence="1 4" key="2">
    <citation type="submission" date="2020-12" db="EMBL/GenBank/DDBJ databases">
        <title>FDA dAtabase for Regulatory Grade micrObial Sequences (FDA-ARGOS): Supporting development and validation of Infectious Disease Dx tests.</title>
        <authorList>
            <person name="Sproer C."/>
            <person name="Gronow S."/>
            <person name="Severitt S."/>
            <person name="Schroder I."/>
            <person name="Tallon L."/>
            <person name="Sadzewicz L."/>
            <person name="Zhao X."/>
            <person name="Boylan J."/>
            <person name="Ott S."/>
            <person name="Bowen H."/>
            <person name="Vavikolanu K."/>
            <person name="Mehta A."/>
            <person name="Aluvathingal J."/>
            <person name="Nadendla S."/>
            <person name="Lowell S."/>
            <person name="Myers T."/>
            <person name="Yan Y."/>
            <person name="Sichtig H."/>
        </authorList>
    </citation>
    <scope>NUCLEOTIDE SEQUENCE [LARGE SCALE GENOMIC DNA]</scope>
    <source>
        <strain evidence="1 4">FDAARGOS_872</strain>
    </source>
</reference>
<dbReference type="AlphaFoldDB" id="A0A378XCP7"/>
<gene>
    <name evidence="1" type="ORF">I6G29_03855</name>
    <name evidence="2" type="ORF">NCTC11997_00822</name>
</gene>
<dbReference type="OrthoDB" id="8683918at2"/>
<proteinExistence type="predicted"/>
<dbReference type="EMBL" id="UGSB01000001">
    <property type="protein sequence ID" value="SUA52544.1"/>
    <property type="molecule type" value="Genomic_DNA"/>
</dbReference>
<evidence type="ECO:0000313" key="2">
    <source>
        <dbReference type="EMBL" id="SUA52544.1"/>
    </source>
</evidence>
<dbReference type="PROSITE" id="PS51257">
    <property type="entry name" value="PROKAR_LIPOPROTEIN"/>
    <property type="match status" value="1"/>
</dbReference>
<evidence type="ECO:0008006" key="5">
    <source>
        <dbReference type="Google" id="ProtNLM"/>
    </source>
</evidence>
<protein>
    <recommendedName>
        <fullName evidence="5">Lipoprotein</fullName>
    </recommendedName>
</protein>
<reference evidence="2 3" key="1">
    <citation type="submission" date="2018-06" db="EMBL/GenBank/DDBJ databases">
        <authorList>
            <consortium name="Pathogen Informatics"/>
            <person name="Doyle S."/>
        </authorList>
    </citation>
    <scope>NUCLEOTIDE SEQUENCE [LARGE SCALE GENOMIC DNA]</scope>
    <source>
        <strain evidence="2 3">NCTC11997</strain>
    </source>
</reference>
<evidence type="ECO:0000313" key="4">
    <source>
        <dbReference type="Proteomes" id="UP000594903"/>
    </source>
</evidence>
<organism evidence="2 3">
    <name type="scientific">Oligella ureolytica</name>
    <dbReference type="NCBI Taxonomy" id="90244"/>
    <lineage>
        <taxon>Bacteria</taxon>
        <taxon>Pseudomonadati</taxon>
        <taxon>Pseudomonadota</taxon>
        <taxon>Betaproteobacteria</taxon>
        <taxon>Burkholderiales</taxon>
        <taxon>Alcaligenaceae</taxon>
        <taxon>Oligella</taxon>
    </lineage>
</organism>
<dbReference type="EMBL" id="CP065725">
    <property type="protein sequence ID" value="QPT40721.1"/>
    <property type="molecule type" value="Genomic_DNA"/>
</dbReference>
<dbReference type="Proteomes" id="UP000254603">
    <property type="component" value="Unassembled WGS sequence"/>
</dbReference>
<evidence type="ECO:0000313" key="3">
    <source>
        <dbReference type="Proteomes" id="UP000254603"/>
    </source>
</evidence>
<dbReference type="RefSeq" id="WP_018573293.1">
    <property type="nucleotide sequence ID" value="NZ_CP065725.1"/>
</dbReference>